<dbReference type="InterPro" id="IPR026961">
    <property type="entry name" value="PGG_dom"/>
</dbReference>
<keyword evidence="1" id="KW-1133">Transmembrane helix</keyword>
<protein>
    <recommendedName>
        <fullName evidence="2">PGG domain-containing protein</fullName>
    </recommendedName>
</protein>
<sequence length="113" mass="12084">MKNTATSCMVVATLIATMVFSTAFIVPGGNNEKTGIAIRLIETAFHVFAISDAIVLSFSSISILMFLSILTSGYTNGFSKIFAALVDGWSLGSLYISNSHDDNFQFNVLLSSS</sequence>
<feature type="domain" description="PGG" evidence="2">
    <location>
        <begin position="1"/>
        <end position="72"/>
    </location>
</feature>
<dbReference type="Proteomes" id="UP001168877">
    <property type="component" value="Unassembled WGS sequence"/>
</dbReference>
<evidence type="ECO:0000256" key="1">
    <source>
        <dbReference type="SAM" id="Phobius"/>
    </source>
</evidence>
<comment type="caution">
    <text evidence="3">The sequence shown here is derived from an EMBL/GenBank/DDBJ whole genome shotgun (WGS) entry which is preliminary data.</text>
</comment>
<dbReference type="AlphaFoldDB" id="A0AA39W8E1"/>
<reference evidence="3" key="2">
    <citation type="submission" date="2023-06" db="EMBL/GenBank/DDBJ databases">
        <authorList>
            <person name="Swenson N.G."/>
            <person name="Wegrzyn J.L."/>
            <person name="Mcevoy S.L."/>
        </authorList>
    </citation>
    <scope>NUCLEOTIDE SEQUENCE</scope>
    <source>
        <strain evidence="3">NS2018</strain>
        <tissue evidence="3">Leaf</tissue>
    </source>
</reference>
<dbReference type="GO" id="GO:0016020">
    <property type="term" value="C:membrane"/>
    <property type="evidence" value="ECO:0007669"/>
    <property type="project" value="TreeGrafter"/>
</dbReference>
<dbReference type="PANTHER" id="PTHR24177">
    <property type="entry name" value="CASKIN"/>
    <property type="match status" value="1"/>
</dbReference>
<dbReference type="EMBL" id="JAUESC010000001">
    <property type="protein sequence ID" value="KAK0607362.1"/>
    <property type="molecule type" value="Genomic_DNA"/>
</dbReference>
<evidence type="ECO:0000313" key="4">
    <source>
        <dbReference type="Proteomes" id="UP001168877"/>
    </source>
</evidence>
<accession>A0AA39W8E1</accession>
<keyword evidence="1" id="KW-0812">Transmembrane</keyword>
<feature type="transmembrane region" description="Helical" evidence="1">
    <location>
        <begin position="45"/>
        <end position="70"/>
    </location>
</feature>
<proteinExistence type="predicted"/>
<gene>
    <name evidence="3" type="ORF">LWI29_013871</name>
</gene>
<keyword evidence="1" id="KW-0472">Membrane</keyword>
<dbReference type="PANTHER" id="PTHR24177:SF356">
    <property type="entry name" value="ANKYRIN REPEAT PLANT-LIKE PROTEIN"/>
    <property type="match status" value="1"/>
</dbReference>
<organism evidence="3 4">
    <name type="scientific">Acer saccharum</name>
    <name type="common">Sugar maple</name>
    <dbReference type="NCBI Taxonomy" id="4024"/>
    <lineage>
        <taxon>Eukaryota</taxon>
        <taxon>Viridiplantae</taxon>
        <taxon>Streptophyta</taxon>
        <taxon>Embryophyta</taxon>
        <taxon>Tracheophyta</taxon>
        <taxon>Spermatophyta</taxon>
        <taxon>Magnoliopsida</taxon>
        <taxon>eudicotyledons</taxon>
        <taxon>Gunneridae</taxon>
        <taxon>Pentapetalae</taxon>
        <taxon>rosids</taxon>
        <taxon>malvids</taxon>
        <taxon>Sapindales</taxon>
        <taxon>Sapindaceae</taxon>
        <taxon>Hippocastanoideae</taxon>
        <taxon>Acereae</taxon>
        <taxon>Acer</taxon>
    </lineage>
</organism>
<keyword evidence="4" id="KW-1185">Reference proteome</keyword>
<evidence type="ECO:0000313" key="3">
    <source>
        <dbReference type="EMBL" id="KAK0607362.1"/>
    </source>
</evidence>
<dbReference type="Pfam" id="PF13962">
    <property type="entry name" value="PGG"/>
    <property type="match status" value="1"/>
</dbReference>
<name>A0AA39W8E1_ACESA</name>
<reference evidence="3" key="1">
    <citation type="journal article" date="2022" name="Plant J.">
        <title>Strategies of tolerance reflected in two North American maple genomes.</title>
        <authorList>
            <person name="McEvoy S.L."/>
            <person name="Sezen U.U."/>
            <person name="Trouern-Trend A."/>
            <person name="McMahon S.M."/>
            <person name="Schaberg P.G."/>
            <person name="Yang J."/>
            <person name="Wegrzyn J.L."/>
            <person name="Swenson N.G."/>
        </authorList>
    </citation>
    <scope>NUCLEOTIDE SEQUENCE</scope>
    <source>
        <strain evidence="3">NS2018</strain>
    </source>
</reference>
<evidence type="ECO:0000259" key="2">
    <source>
        <dbReference type="Pfam" id="PF13962"/>
    </source>
</evidence>